<evidence type="ECO:0000313" key="11">
    <source>
        <dbReference type="Proteomes" id="UP000076234"/>
    </source>
</evidence>
<dbReference type="InterPro" id="IPR023090">
    <property type="entry name" value="UPF0702_alpha/beta_dom_sf"/>
</dbReference>
<dbReference type="GO" id="GO:0005886">
    <property type="term" value="C:plasma membrane"/>
    <property type="evidence" value="ECO:0007669"/>
    <property type="project" value="UniProtKB-SubCell"/>
</dbReference>
<organism evidence="10 11">
    <name type="scientific">Sphingopyxis terrae subsp. terrae NBRC 15098</name>
    <dbReference type="NCBI Taxonomy" id="1219058"/>
    <lineage>
        <taxon>Bacteria</taxon>
        <taxon>Pseudomonadati</taxon>
        <taxon>Pseudomonadota</taxon>
        <taxon>Alphaproteobacteria</taxon>
        <taxon>Sphingomonadales</taxon>
        <taxon>Sphingomonadaceae</taxon>
        <taxon>Sphingopyxis</taxon>
    </lineage>
</organism>
<name>A0A142W246_9SPHN</name>
<dbReference type="EMBL" id="CP013342">
    <property type="protein sequence ID" value="AMU96126.1"/>
    <property type="molecule type" value="Genomic_DNA"/>
</dbReference>
<feature type="domain" description="YetF-like N-terminal transmembrane" evidence="9">
    <location>
        <begin position="20"/>
        <end position="82"/>
    </location>
</feature>
<evidence type="ECO:0000256" key="1">
    <source>
        <dbReference type="ARBA" id="ARBA00004651"/>
    </source>
</evidence>
<keyword evidence="3" id="KW-1003">Cell membrane</keyword>
<feature type="transmembrane region" description="Helical" evidence="7">
    <location>
        <begin position="64"/>
        <end position="86"/>
    </location>
</feature>
<dbReference type="Gene3D" id="3.30.240.20">
    <property type="entry name" value="bsu07140 like domains"/>
    <property type="match status" value="1"/>
</dbReference>
<evidence type="ECO:0000313" key="10">
    <source>
        <dbReference type="EMBL" id="AMU96126.1"/>
    </source>
</evidence>
<dbReference type="AlphaFoldDB" id="A0A142W246"/>
<gene>
    <name evidence="10" type="ORF">AOA14_16085</name>
</gene>
<evidence type="ECO:0000256" key="7">
    <source>
        <dbReference type="SAM" id="Phobius"/>
    </source>
</evidence>
<feature type="domain" description="YetF C-terminal" evidence="8">
    <location>
        <begin position="87"/>
        <end position="156"/>
    </location>
</feature>
<dbReference type="PANTHER" id="PTHR34582">
    <property type="entry name" value="UPF0702 TRANSMEMBRANE PROTEIN YCAP"/>
    <property type="match status" value="1"/>
</dbReference>
<dbReference type="Pfam" id="PF20730">
    <property type="entry name" value="YetF_N"/>
    <property type="match status" value="1"/>
</dbReference>
<comment type="subcellular location">
    <subcellularLocation>
        <location evidence="1">Cell membrane</location>
        <topology evidence="1">Multi-pass membrane protein</topology>
    </subcellularLocation>
</comment>
<dbReference type="InterPro" id="IPR007353">
    <property type="entry name" value="DUF421"/>
</dbReference>
<feature type="transmembrane region" description="Helical" evidence="7">
    <location>
        <begin position="12"/>
        <end position="29"/>
    </location>
</feature>
<evidence type="ECO:0000256" key="6">
    <source>
        <dbReference type="ARBA" id="ARBA00023136"/>
    </source>
</evidence>
<feature type="transmembrane region" description="Helical" evidence="7">
    <location>
        <begin position="41"/>
        <end position="58"/>
    </location>
</feature>
<dbReference type="Pfam" id="PF04239">
    <property type="entry name" value="DUF421"/>
    <property type="match status" value="1"/>
</dbReference>
<dbReference type="STRING" id="1219058.AOA14_16085"/>
<reference evidence="11" key="1">
    <citation type="submission" date="2015-11" db="EMBL/GenBank/DDBJ databases">
        <title>Complete genome sequence of a polyethylene glycol-degrading strain Sphingopyxis terrae strain 203-1 (NBRC 15098).</title>
        <authorList>
            <person name="Yoshiyuki O."/>
            <person name="Shouta N."/>
            <person name="Nagata Y."/>
            <person name="Numata M."/>
            <person name="Tsuchikane K."/>
            <person name="Hosoyama A."/>
            <person name="Yamazoe A."/>
            <person name="Tsuda M."/>
            <person name="Fujita N."/>
            <person name="Kawai F."/>
        </authorList>
    </citation>
    <scope>NUCLEOTIDE SEQUENCE [LARGE SCALE GENOMIC DNA]</scope>
    <source>
        <strain evidence="11">203-1</strain>
    </source>
</reference>
<reference evidence="10 11" key="2">
    <citation type="journal article" date="2016" name="Genome Announc.">
        <title>Complete Genome Sequence of Sphingopyxis terrae Strain 203-1 (NBRC 111660), a Polyethylene Glycol Degrader.</title>
        <authorList>
            <person name="Ohtsubo Y."/>
            <person name="Nonoyama S."/>
            <person name="Nagata Y."/>
            <person name="Numata M."/>
            <person name="Tsuchikane K."/>
            <person name="Hosoyama A."/>
            <person name="Yamazoe A."/>
            <person name="Tsuda M."/>
            <person name="Fujita N."/>
            <person name="Kawai F."/>
        </authorList>
    </citation>
    <scope>NUCLEOTIDE SEQUENCE [LARGE SCALE GENOMIC DNA]</scope>
    <source>
        <strain evidence="10 11">203-1</strain>
    </source>
</reference>
<dbReference type="RefSeq" id="WP_062902516.1">
    <property type="nucleotide sequence ID" value="NZ_CP013342.1"/>
</dbReference>
<evidence type="ECO:0000259" key="8">
    <source>
        <dbReference type="Pfam" id="PF04239"/>
    </source>
</evidence>
<proteinExistence type="inferred from homology"/>
<protein>
    <recommendedName>
        <fullName evidence="12">DUF421 domain-containing protein</fullName>
    </recommendedName>
</protein>
<dbReference type="PANTHER" id="PTHR34582:SF6">
    <property type="entry name" value="UPF0702 TRANSMEMBRANE PROTEIN YCAP"/>
    <property type="match status" value="1"/>
</dbReference>
<evidence type="ECO:0000259" key="9">
    <source>
        <dbReference type="Pfam" id="PF20730"/>
    </source>
</evidence>
<keyword evidence="6 7" id="KW-0472">Membrane</keyword>
<evidence type="ECO:0000256" key="3">
    <source>
        <dbReference type="ARBA" id="ARBA00022475"/>
    </source>
</evidence>
<comment type="similarity">
    <text evidence="2">Belongs to the UPF0702 family.</text>
</comment>
<evidence type="ECO:0000256" key="2">
    <source>
        <dbReference type="ARBA" id="ARBA00006448"/>
    </source>
</evidence>
<evidence type="ECO:0000256" key="5">
    <source>
        <dbReference type="ARBA" id="ARBA00022989"/>
    </source>
</evidence>
<sequence>MIFDTWDEVLRVLFLGASAYIALIAILRFSGKRTLAKMSAFDLVVTVALGSTLATILLSRDVALVEGVTALMTLVVLQYAIAALAVRWRFAERLAKSDPRTLLKDGVIDTEALKRERVTRDEVLCAIRSQGFGDIADIASVVLETDGSFSVVSRARAGTRSALPTAGSR</sequence>
<dbReference type="InterPro" id="IPR048454">
    <property type="entry name" value="YetF_N"/>
</dbReference>
<evidence type="ECO:0000256" key="4">
    <source>
        <dbReference type="ARBA" id="ARBA00022692"/>
    </source>
</evidence>
<keyword evidence="4 7" id="KW-0812">Transmembrane</keyword>
<keyword evidence="5 7" id="KW-1133">Transmembrane helix</keyword>
<accession>A0A142W246</accession>
<evidence type="ECO:0008006" key="12">
    <source>
        <dbReference type="Google" id="ProtNLM"/>
    </source>
</evidence>
<dbReference type="KEGG" id="ster:AOA14_16085"/>
<dbReference type="Proteomes" id="UP000076234">
    <property type="component" value="Chromosome"/>
</dbReference>